<feature type="compositionally biased region" description="Polar residues" evidence="1">
    <location>
        <begin position="295"/>
        <end position="307"/>
    </location>
</feature>
<feature type="compositionally biased region" description="Acidic residues" evidence="1">
    <location>
        <begin position="21"/>
        <end position="31"/>
    </location>
</feature>
<name>A0A3S0ZDA3_ELYCH</name>
<feature type="region of interest" description="Disordered" evidence="1">
    <location>
        <begin position="294"/>
        <end position="313"/>
    </location>
</feature>
<dbReference type="AlphaFoldDB" id="A0A3S0ZDA3"/>
<dbReference type="EMBL" id="RQTK01000773">
    <property type="protein sequence ID" value="RUS75081.1"/>
    <property type="molecule type" value="Genomic_DNA"/>
</dbReference>
<feature type="compositionally biased region" description="Polar residues" evidence="1">
    <location>
        <begin position="435"/>
        <end position="450"/>
    </location>
</feature>
<keyword evidence="3" id="KW-1185">Reference proteome</keyword>
<protein>
    <submittedName>
        <fullName evidence="2">Uncharacterized protein</fullName>
    </submittedName>
</protein>
<feature type="compositionally biased region" description="Basic residues" evidence="1">
    <location>
        <begin position="1"/>
        <end position="18"/>
    </location>
</feature>
<sequence length="503" mass="56360">MNKKRERERRRRRRRRRRGGEEEEEEEEEGEGGGGGGGGGKKRRERSNRGERGEEEEEEEEEEKEEEGQDQEPSRVFVTVDDGQLHVPVDQLQRPRVPANQEGQTVVRETLGHACHKAAERSQIAPLIGTGRFYLCLSATPPSILRAADSMASLVIFWILVLNRHIKKSNDTIRENITILEDLEKDKEKRARHILATYLKVQKKKTAVNIWTQKYCSSLAQKQRNATPSVEKKDEGPFVNIVTTRGSVSLRDFSLGKNKKKLSLPKIHLEKASENCEVEQSESEREATDAVTNVARANSSGQIPTGNSKKRDSLAESVDSLKVPSIIHPLSTLKKRQQSQDITRVLQWGDGQKRKRHILRGSVYVTFPFVYHSLGEQACPRYSLFRECTDYDPYVNKVPGTSGSQGKMSTSLNHRGSNASLKSILSTSTSRRSSQVPTEPDSLTSNSRRGSKRVSFSNVAHMVRVVQVGVGLEFVGCTSNFRRPGIGCWFFISSASSAKLSDG</sequence>
<reference evidence="2 3" key="1">
    <citation type="submission" date="2019-01" db="EMBL/GenBank/DDBJ databases">
        <title>A draft genome assembly of the solar-powered sea slug Elysia chlorotica.</title>
        <authorList>
            <person name="Cai H."/>
            <person name="Li Q."/>
            <person name="Fang X."/>
            <person name="Li J."/>
            <person name="Curtis N.E."/>
            <person name="Altenburger A."/>
            <person name="Shibata T."/>
            <person name="Feng M."/>
            <person name="Maeda T."/>
            <person name="Schwartz J.A."/>
            <person name="Shigenobu S."/>
            <person name="Lundholm N."/>
            <person name="Nishiyama T."/>
            <person name="Yang H."/>
            <person name="Hasebe M."/>
            <person name="Li S."/>
            <person name="Pierce S.K."/>
            <person name="Wang J."/>
        </authorList>
    </citation>
    <scope>NUCLEOTIDE SEQUENCE [LARGE SCALE GENOMIC DNA]</scope>
    <source>
        <strain evidence="2">EC2010</strain>
        <tissue evidence="2">Whole organism of an adult</tissue>
    </source>
</reference>
<gene>
    <name evidence="2" type="ORF">EGW08_017158</name>
</gene>
<organism evidence="2 3">
    <name type="scientific">Elysia chlorotica</name>
    <name type="common">Eastern emerald elysia</name>
    <name type="synonym">Sea slug</name>
    <dbReference type="NCBI Taxonomy" id="188477"/>
    <lineage>
        <taxon>Eukaryota</taxon>
        <taxon>Metazoa</taxon>
        <taxon>Spiralia</taxon>
        <taxon>Lophotrochozoa</taxon>
        <taxon>Mollusca</taxon>
        <taxon>Gastropoda</taxon>
        <taxon>Heterobranchia</taxon>
        <taxon>Euthyneura</taxon>
        <taxon>Panpulmonata</taxon>
        <taxon>Sacoglossa</taxon>
        <taxon>Placobranchoidea</taxon>
        <taxon>Plakobranchidae</taxon>
        <taxon>Elysia</taxon>
    </lineage>
</organism>
<dbReference type="Proteomes" id="UP000271974">
    <property type="component" value="Unassembled WGS sequence"/>
</dbReference>
<evidence type="ECO:0000313" key="2">
    <source>
        <dbReference type="EMBL" id="RUS75081.1"/>
    </source>
</evidence>
<comment type="caution">
    <text evidence="2">The sequence shown here is derived from an EMBL/GenBank/DDBJ whole genome shotgun (WGS) entry which is preliminary data.</text>
</comment>
<evidence type="ECO:0000256" key="1">
    <source>
        <dbReference type="SAM" id="MobiDB-lite"/>
    </source>
</evidence>
<dbReference type="OrthoDB" id="6149759at2759"/>
<feature type="compositionally biased region" description="Acidic residues" evidence="1">
    <location>
        <begin position="53"/>
        <end position="70"/>
    </location>
</feature>
<feature type="region of interest" description="Disordered" evidence="1">
    <location>
        <begin position="423"/>
        <end position="450"/>
    </location>
</feature>
<proteinExistence type="predicted"/>
<evidence type="ECO:0000313" key="3">
    <source>
        <dbReference type="Proteomes" id="UP000271974"/>
    </source>
</evidence>
<feature type="compositionally biased region" description="Low complexity" evidence="1">
    <location>
        <begin position="423"/>
        <end position="434"/>
    </location>
</feature>
<accession>A0A3S0ZDA3</accession>
<feature type="region of interest" description="Disordered" evidence="1">
    <location>
        <begin position="1"/>
        <end position="75"/>
    </location>
</feature>